<proteinExistence type="predicted"/>
<dbReference type="Proteomes" id="UP001430356">
    <property type="component" value="Unassembled WGS sequence"/>
</dbReference>
<feature type="compositionally biased region" description="Low complexity" evidence="1">
    <location>
        <begin position="286"/>
        <end position="298"/>
    </location>
</feature>
<feature type="compositionally biased region" description="Low complexity" evidence="1">
    <location>
        <begin position="324"/>
        <end position="335"/>
    </location>
</feature>
<dbReference type="InterPro" id="IPR040747">
    <property type="entry name" value="BILBO1_N"/>
</dbReference>
<dbReference type="Gene3D" id="3.10.20.650">
    <property type="match status" value="1"/>
</dbReference>
<reference evidence="3 4" key="1">
    <citation type="journal article" date="2021" name="MBio">
        <title>A New Model Trypanosomatid, Novymonas esmeraldas: Genomic Perception of Its 'Candidatus Pandoraea novymonadis' Endosymbiont.</title>
        <authorList>
            <person name="Zakharova A."/>
            <person name="Saura A."/>
            <person name="Butenko A."/>
            <person name="Podesvova L."/>
            <person name="Warmusova S."/>
            <person name="Kostygov A.Y."/>
            <person name="Nenarokova A."/>
            <person name="Lukes J."/>
            <person name="Opperdoes F.R."/>
            <person name="Yurchenko V."/>
        </authorList>
    </citation>
    <scope>NUCLEOTIDE SEQUENCE [LARGE SCALE GENOMIC DNA]</scope>
    <source>
        <strain evidence="3 4">E262AT.01</strain>
    </source>
</reference>
<keyword evidence="4" id="KW-1185">Reference proteome</keyword>
<accession>A0AAW0F710</accession>
<comment type="caution">
    <text evidence="3">The sequence shown here is derived from an EMBL/GenBank/DDBJ whole genome shotgun (WGS) entry which is preliminary data.</text>
</comment>
<dbReference type="AlphaFoldDB" id="A0AAW0F710"/>
<feature type="compositionally biased region" description="Basic and acidic residues" evidence="1">
    <location>
        <begin position="366"/>
        <end position="376"/>
    </location>
</feature>
<sequence length="397" mass="43931">MGFPVFVASDVDGTKVNLVVHYNPHTSTLSHLLSTASLWFDEVARRWQRQPPPPFVAAYVFRDVQRQWDALEDCTQLSPCCQLYIFRDTAAEVVGEIPDPVDPADLVAARRTSHASPTPPNSASPAPRPPPLLRLASDRWALPHSSPRASPPRRAHTPDAQAAPARRLDKGTATVADEAAHSDGRGWATDVSMSFHPLRSHRFRLQIVSPAAEPWMRSRGDSDPVFRVTASTTSGSSPGLTPTWTPRRRTSIGVGDVTHTNGRGAQERDVTIPPSWYDPSRHSHPRATPATRETPPHAVARPPSGARSSAEQPLPSTLARAHGSSRTWRTTVSTRAPDVPRRRAGSILREERDRVEARMRMEMDELRSSLQEENRQLQRTLSGSLHRCTTPLSRAQR</sequence>
<feature type="compositionally biased region" description="Pro residues" evidence="1">
    <location>
        <begin position="117"/>
        <end position="132"/>
    </location>
</feature>
<feature type="compositionally biased region" description="Polar residues" evidence="1">
    <location>
        <begin position="306"/>
        <end position="315"/>
    </location>
</feature>
<evidence type="ECO:0000256" key="1">
    <source>
        <dbReference type="SAM" id="MobiDB-lite"/>
    </source>
</evidence>
<evidence type="ECO:0000313" key="3">
    <source>
        <dbReference type="EMBL" id="KAK7201080.1"/>
    </source>
</evidence>
<dbReference type="EMBL" id="JAECZO010000011">
    <property type="protein sequence ID" value="KAK7201080.1"/>
    <property type="molecule type" value="Genomic_DNA"/>
</dbReference>
<feature type="region of interest" description="Disordered" evidence="1">
    <location>
        <begin position="366"/>
        <end position="397"/>
    </location>
</feature>
<feature type="domain" description="BILBO1 N-terminal" evidence="2">
    <location>
        <begin position="15"/>
        <end position="102"/>
    </location>
</feature>
<evidence type="ECO:0000313" key="4">
    <source>
        <dbReference type="Proteomes" id="UP001430356"/>
    </source>
</evidence>
<organism evidence="3 4">
    <name type="scientific">Novymonas esmeraldas</name>
    <dbReference type="NCBI Taxonomy" id="1808958"/>
    <lineage>
        <taxon>Eukaryota</taxon>
        <taxon>Discoba</taxon>
        <taxon>Euglenozoa</taxon>
        <taxon>Kinetoplastea</taxon>
        <taxon>Metakinetoplastina</taxon>
        <taxon>Trypanosomatida</taxon>
        <taxon>Trypanosomatidae</taxon>
        <taxon>Novymonas</taxon>
    </lineage>
</organism>
<protein>
    <recommendedName>
        <fullName evidence="2">BILBO1 N-terminal domain-containing protein</fullName>
    </recommendedName>
</protein>
<evidence type="ECO:0000259" key="2">
    <source>
        <dbReference type="Pfam" id="PF18281"/>
    </source>
</evidence>
<name>A0AAW0F710_9TRYP</name>
<feature type="compositionally biased region" description="Low complexity" evidence="1">
    <location>
        <begin position="229"/>
        <end position="245"/>
    </location>
</feature>
<feature type="region of interest" description="Disordered" evidence="1">
    <location>
        <begin position="227"/>
        <end position="347"/>
    </location>
</feature>
<feature type="region of interest" description="Disordered" evidence="1">
    <location>
        <begin position="110"/>
        <end position="187"/>
    </location>
</feature>
<dbReference type="Pfam" id="PF18281">
    <property type="entry name" value="BILBO1_N"/>
    <property type="match status" value="1"/>
</dbReference>
<gene>
    <name evidence="3" type="ORF">NESM_000168100</name>
</gene>